<keyword evidence="8 9" id="KW-0807">Transducer</keyword>
<dbReference type="InterPro" id="IPR000276">
    <property type="entry name" value="GPCR_Rhodpsn"/>
</dbReference>
<comment type="subcellular location">
    <subcellularLocation>
        <location evidence="1">Membrane</location>
        <topology evidence="1">Multi-pass membrane protein</topology>
    </subcellularLocation>
</comment>
<feature type="transmembrane region" description="Helical" evidence="11">
    <location>
        <begin position="344"/>
        <end position="365"/>
    </location>
</feature>
<reference evidence="14" key="1">
    <citation type="submission" date="2017-02" db="UniProtKB">
        <authorList>
            <consortium name="WormBaseParasite"/>
        </authorList>
    </citation>
    <scope>IDENTIFICATION</scope>
</reference>
<evidence type="ECO:0000313" key="14">
    <source>
        <dbReference type="WBParaSite" id="PTRK_0000810500.1"/>
    </source>
</evidence>
<evidence type="ECO:0000256" key="10">
    <source>
        <dbReference type="SAM" id="MobiDB-lite"/>
    </source>
</evidence>
<dbReference type="Gene3D" id="1.20.1070.10">
    <property type="entry name" value="Rhodopsin 7-helix transmembrane proteins"/>
    <property type="match status" value="1"/>
</dbReference>
<evidence type="ECO:0000256" key="8">
    <source>
        <dbReference type="ARBA" id="ARBA00023224"/>
    </source>
</evidence>
<dbReference type="PANTHER" id="PTHR24235:SF27">
    <property type="entry name" value="NEUROPEPTIDE RECEPTOR NPR-1"/>
    <property type="match status" value="1"/>
</dbReference>
<evidence type="ECO:0000256" key="4">
    <source>
        <dbReference type="ARBA" id="ARBA00022989"/>
    </source>
</evidence>
<dbReference type="CDD" id="cd15203">
    <property type="entry name" value="7tmA_NPYR-like"/>
    <property type="match status" value="1"/>
</dbReference>
<keyword evidence="7 9" id="KW-0675">Receptor</keyword>
<evidence type="ECO:0000256" key="1">
    <source>
        <dbReference type="ARBA" id="ARBA00004141"/>
    </source>
</evidence>
<evidence type="ECO:0000256" key="5">
    <source>
        <dbReference type="ARBA" id="ARBA00023040"/>
    </source>
</evidence>
<feature type="region of interest" description="Disordered" evidence="10">
    <location>
        <begin position="431"/>
        <end position="456"/>
    </location>
</feature>
<keyword evidence="3 9" id="KW-0812">Transmembrane</keyword>
<dbReference type="PRINTS" id="PR00237">
    <property type="entry name" value="GPCRRHODOPSN"/>
</dbReference>
<dbReference type="PROSITE" id="PS50262">
    <property type="entry name" value="G_PROTEIN_RECEP_F1_2"/>
    <property type="match status" value="1"/>
</dbReference>
<feature type="transmembrane region" description="Helical" evidence="11">
    <location>
        <begin position="100"/>
        <end position="125"/>
    </location>
</feature>
<keyword evidence="6 11" id="KW-0472">Membrane</keyword>
<feature type="compositionally biased region" description="Basic and acidic residues" evidence="10">
    <location>
        <begin position="439"/>
        <end position="450"/>
    </location>
</feature>
<dbReference type="InterPro" id="IPR017452">
    <property type="entry name" value="GPCR_Rhodpsn_7TM"/>
</dbReference>
<evidence type="ECO:0000256" key="3">
    <source>
        <dbReference type="ARBA" id="ARBA00022692"/>
    </source>
</evidence>
<dbReference type="PANTHER" id="PTHR24235">
    <property type="entry name" value="NEUROPEPTIDE Y RECEPTOR"/>
    <property type="match status" value="1"/>
</dbReference>
<dbReference type="InterPro" id="IPR000611">
    <property type="entry name" value="NPY_rcpt"/>
</dbReference>
<sequence>MTEHINTSIGLSQMIIKENEETFNESILVSSQDDIMSLVSIKNDCTVLFETYPDLTNETLVMISFILYYSIIFVLGITGNFIIAWMTLKNKSLQTVQNIFILNLVISDIVVCIFSVPVTPITLIFKSWYFGGLMCHIMPLAQAAATFVSTLSLSAIAIDRFILVVRPHTTPISIQGARNIAIALWLFSILISSPYGYVMNITKIEGFCGEYCDEKWSDGVKPIFSLAVFTAQFMIPFLTMAFCYICIFAKLRARTNVKLKKLTERSLLLDQMLSKNVTSEGNNNNKKNEQEISGEKIATLPATSIDTSTFLFFGKKGSRNSLIKDTESRQIVQLLQQQRRTTSVLTSMVLIFGITWLPYSISTILMDFNGEIYRYEIDYQRYIDLSYFVQLLTHGIAMIMNIANPILYAWLNPNFKNIFMAAIKGNKNNNSVNKNNCRPLEERNKSRDETNNVYHL</sequence>
<evidence type="ECO:0000256" key="9">
    <source>
        <dbReference type="RuleBase" id="RU000688"/>
    </source>
</evidence>
<feature type="domain" description="G-protein coupled receptors family 1 profile" evidence="12">
    <location>
        <begin position="79"/>
        <end position="408"/>
    </location>
</feature>
<dbReference type="AlphaFoldDB" id="A0A0N4ZJG4"/>
<dbReference type="GO" id="GO:0043005">
    <property type="term" value="C:neuron projection"/>
    <property type="evidence" value="ECO:0007669"/>
    <property type="project" value="TreeGrafter"/>
</dbReference>
<keyword evidence="4 11" id="KW-1133">Transmembrane helix</keyword>
<proteinExistence type="inferred from homology"/>
<name>A0A0N4ZJG4_PARTI</name>
<dbReference type="GO" id="GO:0004983">
    <property type="term" value="F:neuropeptide Y receptor activity"/>
    <property type="evidence" value="ECO:0007669"/>
    <property type="project" value="InterPro"/>
</dbReference>
<feature type="transmembrane region" description="Helical" evidence="11">
    <location>
        <begin position="179"/>
        <end position="197"/>
    </location>
</feature>
<dbReference type="STRING" id="131310.A0A0N4ZJG4"/>
<dbReference type="SUPFAM" id="SSF81321">
    <property type="entry name" value="Family A G protein-coupled receptor-like"/>
    <property type="match status" value="1"/>
</dbReference>
<dbReference type="PROSITE" id="PS00237">
    <property type="entry name" value="G_PROTEIN_RECEP_F1_1"/>
    <property type="match status" value="1"/>
</dbReference>
<protein>
    <submittedName>
        <fullName evidence="14">G_PROTEIN_RECEP_F1_2 domain-containing protein</fullName>
    </submittedName>
</protein>
<feature type="transmembrane region" description="Helical" evidence="11">
    <location>
        <begin position="66"/>
        <end position="88"/>
    </location>
</feature>
<keyword evidence="5 9" id="KW-0297">G-protein coupled receptor</keyword>
<dbReference type="WBParaSite" id="PTRK_0000810500.1">
    <property type="protein sequence ID" value="PTRK_0000810500.1"/>
    <property type="gene ID" value="PTRK_0000810500"/>
</dbReference>
<evidence type="ECO:0000256" key="7">
    <source>
        <dbReference type="ARBA" id="ARBA00023170"/>
    </source>
</evidence>
<comment type="similarity">
    <text evidence="2 9">Belongs to the G-protein coupled receptor 1 family.</text>
</comment>
<keyword evidence="13" id="KW-1185">Reference proteome</keyword>
<accession>A0A0N4ZJG4</accession>
<dbReference type="GO" id="GO:0042923">
    <property type="term" value="F:neuropeptide binding"/>
    <property type="evidence" value="ECO:0007669"/>
    <property type="project" value="TreeGrafter"/>
</dbReference>
<evidence type="ECO:0000256" key="2">
    <source>
        <dbReference type="ARBA" id="ARBA00010663"/>
    </source>
</evidence>
<evidence type="ECO:0000256" key="11">
    <source>
        <dbReference type="SAM" id="Phobius"/>
    </source>
</evidence>
<evidence type="ECO:0000259" key="12">
    <source>
        <dbReference type="PROSITE" id="PS50262"/>
    </source>
</evidence>
<dbReference type="Proteomes" id="UP000038045">
    <property type="component" value="Unplaced"/>
</dbReference>
<dbReference type="GO" id="GO:0005886">
    <property type="term" value="C:plasma membrane"/>
    <property type="evidence" value="ECO:0007669"/>
    <property type="project" value="TreeGrafter"/>
</dbReference>
<evidence type="ECO:0000256" key="6">
    <source>
        <dbReference type="ARBA" id="ARBA00023136"/>
    </source>
</evidence>
<dbReference type="PRINTS" id="PR01012">
    <property type="entry name" value="NRPEPTIDEYR"/>
</dbReference>
<organism evidence="13 14">
    <name type="scientific">Parastrongyloides trichosuri</name>
    <name type="common">Possum-specific nematode worm</name>
    <dbReference type="NCBI Taxonomy" id="131310"/>
    <lineage>
        <taxon>Eukaryota</taxon>
        <taxon>Metazoa</taxon>
        <taxon>Ecdysozoa</taxon>
        <taxon>Nematoda</taxon>
        <taxon>Chromadorea</taxon>
        <taxon>Rhabditida</taxon>
        <taxon>Tylenchina</taxon>
        <taxon>Panagrolaimomorpha</taxon>
        <taxon>Strongyloidoidea</taxon>
        <taxon>Strongyloididae</taxon>
        <taxon>Parastrongyloides</taxon>
    </lineage>
</organism>
<feature type="transmembrane region" description="Helical" evidence="11">
    <location>
        <begin position="223"/>
        <end position="251"/>
    </location>
</feature>
<evidence type="ECO:0000313" key="13">
    <source>
        <dbReference type="Proteomes" id="UP000038045"/>
    </source>
</evidence>
<feature type="transmembrane region" description="Helical" evidence="11">
    <location>
        <begin position="385"/>
        <end position="411"/>
    </location>
</feature>
<dbReference type="Pfam" id="PF00001">
    <property type="entry name" value="7tm_1"/>
    <property type="match status" value="1"/>
</dbReference>
<feature type="transmembrane region" description="Helical" evidence="11">
    <location>
        <begin position="137"/>
        <end position="158"/>
    </location>
</feature>